<comment type="caution">
    <text evidence="4">The sequence shown here is derived from an EMBL/GenBank/DDBJ whole genome shotgun (WGS) entry which is preliminary data.</text>
</comment>
<sequence>MRRARTPAEPRRRTVGVVIHTDPMSDFTIRAALADDLEAAGQITVAAYDRDGHLDADRSYADELADTGARALQASVLVAVDADEAVLGTVTFCRAGSPYAELAQPGEAEFRMLAVSDAARRRGVGQGLVEACVDLARQHGDHTLVLSSQAGMVQAHRLYERLQFTRAPERDHEPVPGVHLLAYTRTL</sequence>
<keyword evidence="4" id="KW-0687">Ribonucleoprotein</keyword>
<dbReference type="PANTHER" id="PTHR43877">
    <property type="entry name" value="AMINOALKYLPHOSPHONATE N-ACETYLTRANSFERASE-RELATED-RELATED"/>
    <property type="match status" value="1"/>
</dbReference>
<proteinExistence type="predicted"/>
<dbReference type="Pfam" id="PF00583">
    <property type="entry name" value="Acetyltransf_1"/>
    <property type="match status" value="1"/>
</dbReference>
<feature type="domain" description="N-acetyltransferase" evidence="3">
    <location>
        <begin position="27"/>
        <end position="187"/>
    </location>
</feature>
<dbReference type="GO" id="GO:0016747">
    <property type="term" value="F:acyltransferase activity, transferring groups other than amino-acyl groups"/>
    <property type="evidence" value="ECO:0007669"/>
    <property type="project" value="InterPro"/>
</dbReference>
<evidence type="ECO:0000256" key="2">
    <source>
        <dbReference type="ARBA" id="ARBA00023315"/>
    </source>
</evidence>
<dbReference type="InterPro" id="IPR000182">
    <property type="entry name" value="GNAT_dom"/>
</dbReference>
<keyword evidence="4" id="KW-0689">Ribosomal protein</keyword>
<keyword evidence="5" id="KW-1185">Reference proteome</keyword>
<evidence type="ECO:0000313" key="4">
    <source>
        <dbReference type="EMBL" id="PSL06634.1"/>
    </source>
</evidence>
<keyword evidence="1" id="KW-0808">Transferase</keyword>
<dbReference type="CDD" id="cd04301">
    <property type="entry name" value="NAT_SF"/>
    <property type="match status" value="1"/>
</dbReference>
<evidence type="ECO:0000259" key="3">
    <source>
        <dbReference type="PROSITE" id="PS51186"/>
    </source>
</evidence>
<dbReference type="InterPro" id="IPR016181">
    <property type="entry name" value="Acyl_CoA_acyltransferase"/>
</dbReference>
<dbReference type="GO" id="GO:0005840">
    <property type="term" value="C:ribosome"/>
    <property type="evidence" value="ECO:0007669"/>
    <property type="project" value="UniProtKB-KW"/>
</dbReference>
<dbReference type="PROSITE" id="PS51186">
    <property type="entry name" value="GNAT"/>
    <property type="match status" value="1"/>
</dbReference>
<protein>
    <submittedName>
        <fullName evidence="4">Ribosomal protein S18 acetylase RimI-like enzyme</fullName>
    </submittedName>
</protein>
<evidence type="ECO:0000256" key="1">
    <source>
        <dbReference type="ARBA" id="ARBA00022679"/>
    </source>
</evidence>
<evidence type="ECO:0000313" key="5">
    <source>
        <dbReference type="Proteomes" id="UP000243528"/>
    </source>
</evidence>
<accession>A0A2P8EAZ0</accession>
<name>A0A2P8EAZ0_9ACTN</name>
<gene>
    <name evidence="4" type="ORF">CLV30_10218</name>
</gene>
<dbReference type="InterPro" id="IPR050832">
    <property type="entry name" value="Bact_Acetyltransf"/>
</dbReference>
<dbReference type="SUPFAM" id="SSF55729">
    <property type="entry name" value="Acyl-CoA N-acyltransferases (Nat)"/>
    <property type="match status" value="1"/>
</dbReference>
<dbReference type="Gene3D" id="3.40.630.30">
    <property type="match status" value="1"/>
</dbReference>
<dbReference type="AlphaFoldDB" id="A0A2P8EAZ0"/>
<dbReference type="Proteomes" id="UP000243528">
    <property type="component" value="Unassembled WGS sequence"/>
</dbReference>
<reference evidence="4 5" key="1">
    <citation type="submission" date="2018-03" db="EMBL/GenBank/DDBJ databases">
        <title>Genomic Encyclopedia of Archaeal and Bacterial Type Strains, Phase II (KMG-II): from individual species to whole genera.</title>
        <authorList>
            <person name="Goeker M."/>
        </authorList>
    </citation>
    <scope>NUCLEOTIDE SEQUENCE [LARGE SCALE GENOMIC DNA]</scope>
    <source>
        <strain evidence="4 5">DSM 45211</strain>
    </source>
</reference>
<dbReference type="EMBL" id="PYGE01000002">
    <property type="protein sequence ID" value="PSL06634.1"/>
    <property type="molecule type" value="Genomic_DNA"/>
</dbReference>
<organism evidence="4 5">
    <name type="scientific">Haloactinopolyspora alba</name>
    <dbReference type="NCBI Taxonomy" id="648780"/>
    <lineage>
        <taxon>Bacteria</taxon>
        <taxon>Bacillati</taxon>
        <taxon>Actinomycetota</taxon>
        <taxon>Actinomycetes</taxon>
        <taxon>Jiangellales</taxon>
        <taxon>Jiangellaceae</taxon>
        <taxon>Haloactinopolyspora</taxon>
    </lineage>
</organism>
<keyword evidence="2" id="KW-0012">Acyltransferase</keyword>